<dbReference type="PANTHER" id="PTHR15629">
    <property type="entry name" value="SH3YL1 PROTEIN"/>
    <property type="match status" value="1"/>
</dbReference>
<dbReference type="Pfam" id="PF04366">
    <property type="entry name" value="Ysc84"/>
    <property type="match status" value="1"/>
</dbReference>
<dbReference type="InterPro" id="IPR051702">
    <property type="entry name" value="SH3_domain_YSC84-like"/>
</dbReference>
<evidence type="ECO:0000313" key="3">
    <source>
        <dbReference type="EMBL" id="SPE27278.1"/>
    </source>
</evidence>
<evidence type="ECO:0000313" key="4">
    <source>
        <dbReference type="Proteomes" id="UP000239735"/>
    </source>
</evidence>
<evidence type="ECO:0000259" key="2">
    <source>
        <dbReference type="Pfam" id="PF04366"/>
    </source>
</evidence>
<dbReference type="GO" id="GO:0035091">
    <property type="term" value="F:phosphatidylinositol binding"/>
    <property type="evidence" value="ECO:0007669"/>
    <property type="project" value="TreeGrafter"/>
</dbReference>
<accession>A0A2N9LVL9</accession>
<name>A0A2N9LVL9_9BACT</name>
<dbReference type="OrthoDB" id="9782434at2"/>
<evidence type="ECO:0000256" key="1">
    <source>
        <dbReference type="SAM" id="SignalP"/>
    </source>
</evidence>
<feature type="signal peptide" evidence="1">
    <location>
        <begin position="1"/>
        <end position="19"/>
    </location>
</feature>
<dbReference type="PANTHER" id="PTHR15629:SF2">
    <property type="entry name" value="SH3 DOMAIN-CONTAINING YSC84-LIKE PROTEIN 1"/>
    <property type="match status" value="1"/>
</dbReference>
<dbReference type="InterPro" id="IPR007461">
    <property type="entry name" value="Ysc84_actin-binding"/>
</dbReference>
<dbReference type="CDD" id="cd11524">
    <property type="entry name" value="SYLF"/>
    <property type="match status" value="1"/>
</dbReference>
<organism evidence="3 4">
    <name type="scientific">Candidatus Sulfuritelmatomonas gaucii</name>
    <dbReference type="NCBI Taxonomy" id="2043161"/>
    <lineage>
        <taxon>Bacteria</taxon>
        <taxon>Pseudomonadati</taxon>
        <taxon>Acidobacteriota</taxon>
        <taxon>Terriglobia</taxon>
        <taxon>Terriglobales</taxon>
        <taxon>Acidobacteriaceae</taxon>
        <taxon>Candidatus Sulfuritelmatomonas</taxon>
    </lineage>
</organism>
<protein>
    <recommendedName>
        <fullName evidence="2">Ysc84 actin-binding domain-containing protein</fullName>
    </recommendedName>
</protein>
<reference evidence="4" key="1">
    <citation type="submission" date="2018-02" db="EMBL/GenBank/DDBJ databases">
        <authorList>
            <person name="Hausmann B."/>
        </authorList>
    </citation>
    <scope>NUCLEOTIDE SEQUENCE [LARGE SCALE GENOMIC DNA]</scope>
    <source>
        <strain evidence="4">Peat soil MAG SbA5</strain>
    </source>
</reference>
<dbReference type="AlphaFoldDB" id="A0A2N9LVL9"/>
<dbReference type="Proteomes" id="UP000239735">
    <property type="component" value="Unassembled WGS sequence"/>
</dbReference>
<feature type="chain" id="PRO_5014977379" description="Ysc84 actin-binding domain-containing protein" evidence="1">
    <location>
        <begin position="20"/>
        <end position="232"/>
    </location>
</feature>
<sequence>MRMLLAFVFAVAMPVAAFAAEDQQKLDGRLEAARNVLQQIMAVPDKAVPNGIARRAVCVGVVPGMVKGAFVFGAEYGQGVVTCRTATGWSAPVFIRMAGGSVGFQIGGQGTDLVLVAVNKNGFQDLLKDKFKIGGDASATAGPVGRDAQAATDLKMRAELLTWSRSRGVFAGVDLNGVTVSKNADDTDAFYGAPHPFSQILRGQIHPPGAADPFLNAVTEYFGAASASQASR</sequence>
<proteinExistence type="predicted"/>
<dbReference type="EMBL" id="OKRB01000118">
    <property type="protein sequence ID" value="SPE27278.1"/>
    <property type="molecule type" value="Genomic_DNA"/>
</dbReference>
<gene>
    <name evidence="3" type="ORF">SBA5_590002</name>
</gene>
<feature type="domain" description="Ysc84 actin-binding" evidence="2">
    <location>
        <begin position="99"/>
        <end position="220"/>
    </location>
</feature>
<keyword evidence="1" id="KW-0732">Signal</keyword>